<dbReference type="GO" id="GO:0003921">
    <property type="term" value="F:GMP synthase activity"/>
    <property type="evidence" value="ECO:0007669"/>
    <property type="project" value="InterPro"/>
</dbReference>
<accession>W2UYN4</accession>
<keyword evidence="9 11" id="KW-0067">ATP-binding</keyword>
<keyword evidence="7 11" id="KW-0332">GMP biosynthesis</keyword>
<dbReference type="Proteomes" id="UP000018951">
    <property type="component" value="Unassembled WGS sequence"/>
</dbReference>
<dbReference type="NCBIfam" id="TIGR00884">
    <property type="entry name" value="guaA_Cterm"/>
    <property type="match status" value="1"/>
</dbReference>
<feature type="binding site" evidence="11">
    <location>
        <begin position="226"/>
        <end position="232"/>
    </location>
    <ligand>
        <name>ATP</name>
        <dbReference type="ChEBI" id="CHEBI:30616"/>
    </ligand>
</feature>
<evidence type="ECO:0000256" key="2">
    <source>
        <dbReference type="ARBA" id="ARBA00005153"/>
    </source>
</evidence>
<dbReference type="Gene3D" id="3.40.50.620">
    <property type="entry name" value="HUPs"/>
    <property type="match status" value="1"/>
</dbReference>
<evidence type="ECO:0000256" key="3">
    <source>
        <dbReference type="ARBA" id="ARBA00012746"/>
    </source>
</evidence>
<evidence type="ECO:0000313" key="14">
    <source>
        <dbReference type="Proteomes" id="UP000018951"/>
    </source>
</evidence>
<dbReference type="GO" id="GO:0005524">
    <property type="term" value="F:ATP binding"/>
    <property type="evidence" value="ECO:0007669"/>
    <property type="project" value="UniProtKB-UniRule"/>
</dbReference>
<dbReference type="STRING" id="1401685.P857_696"/>
<dbReference type="SUPFAM" id="SSF52402">
    <property type="entry name" value="Adenine nucleotide alpha hydrolases-like"/>
    <property type="match status" value="1"/>
</dbReference>
<evidence type="ECO:0000259" key="12">
    <source>
        <dbReference type="PROSITE" id="PS51553"/>
    </source>
</evidence>
<dbReference type="PANTHER" id="PTHR11922">
    <property type="entry name" value="GMP SYNTHASE-RELATED"/>
    <property type="match status" value="1"/>
</dbReference>
<dbReference type="InterPro" id="IPR022310">
    <property type="entry name" value="NAD/GMP_synthase"/>
</dbReference>
<dbReference type="UniPathway" id="UPA00189">
    <property type="reaction ID" value="UER00296"/>
</dbReference>
<sequence>MLNEKHIAIIDFGSQYTMLIARRIREMKVQTLIYNTENFVYHENMSGIIISGGHESTTEHNYQKLAEYIFDECHKLYKIPILSICFGMQLMCDYYGAVITDDSSMSEYGATKITTRKSKLWENIDKESFTVWMSHQDSVCSIPKGFSCIASSPLCPIIALENVNSSIFAIQFHPEVHHTDYGNTILKNFLDICNVRFEWDILQYAYDKAHDIAKSVGSNKVLAAVSGGVDSTVATVLMHKIIGDRLTCVLVDNGLLRANEVQHVKDVFNSLNINLKVIDATHQFLQILHGVEDPEQKRCLIGKTFIDIFEKHLTDQKFLLQGTLYSDVIESGCGKSQTIKSHHNVGGLPKNMNLKLVEPLRSFFKDEVRQLGLLLGIKKDFLFCHPFPGPGLAVRIPGVVTREKIAILRKIDSIFIQILKSHQVYHEIWQAFAVLLPVLSVGVVGDNRTRGMVCVLRAVTSEDAMTADIYPNNCAVGAEKFWIVLNEASNRILNQIPEITRVLYDITSKPPGTIEWE</sequence>
<dbReference type="Pfam" id="PF00958">
    <property type="entry name" value="GMP_synt_C"/>
    <property type="match status" value="1"/>
</dbReference>
<keyword evidence="5" id="KW-0436">Ligase</keyword>
<evidence type="ECO:0000256" key="6">
    <source>
        <dbReference type="ARBA" id="ARBA00022741"/>
    </source>
</evidence>
<evidence type="ECO:0000256" key="7">
    <source>
        <dbReference type="ARBA" id="ARBA00022749"/>
    </source>
</evidence>
<dbReference type="EC" id="6.3.5.2" evidence="3"/>
<dbReference type="NCBIfam" id="TIGR00888">
    <property type="entry name" value="guaA_Nterm"/>
    <property type="match status" value="1"/>
</dbReference>
<dbReference type="Gene3D" id="3.30.300.10">
    <property type="match status" value="1"/>
</dbReference>
<dbReference type="PROSITE" id="PS51553">
    <property type="entry name" value="GMPS_ATP_PPASE"/>
    <property type="match status" value="1"/>
</dbReference>
<evidence type="ECO:0000256" key="9">
    <source>
        <dbReference type="ARBA" id="ARBA00022840"/>
    </source>
</evidence>
<protein>
    <recommendedName>
        <fullName evidence="4">GMP synthase [glutamine-hydrolyzing]</fullName>
        <ecNumber evidence="3">6.3.5.2</ecNumber>
    </recommendedName>
</protein>
<evidence type="ECO:0000256" key="5">
    <source>
        <dbReference type="ARBA" id="ARBA00022598"/>
    </source>
</evidence>
<dbReference type="InterPro" id="IPR004739">
    <property type="entry name" value="GMP_synth_GATase"/>
</dbReference>
<organism evidence="13 14">
    <name type="scientific">Candidatus Xenolissoclinum pacificiensis L6</name>
    <dbReference type="NCBI Taxonomy" id="1401685"/>
    <lineage>
        <taxon>Bacteria</taxon>
        <taxon>Pseudomonadati</taxon>
        <taxon>Pseudomonadota</taxon>
        <taxon>Alphaproteobacteria</taxon>
        <taxon>Rickettsiales</taxon>
        <taxon>Anaplasmataceae</taxon>
        <taxon>Candidatus Xenolissoclinum</taxon>
    </lineage>
</organism>
<dbReference type="FunFam" id="3.30.300.10:FF:000002">
    <property type="entry name" value="GMP synthase [glutamine-hydrolyzing]"/>
    <property type="match status" value="1"/>
</dbReference>
<keyword evidence="10" id="KW-0315">Glutamine amidotransferase</keyword>
<evidence type="ECO:0000256" key="10">
    <source>
        <dbReference type="ARBA" id="ARBA00022962"/>
    </source>
</evidence>
<dbReference type="InterPro" id="IPR025777">
    <property type="entry name" value="GMPS_ATP_PPase_dom"/>
</dbReference>
<keyword evidence="14" id="KW-1185">Reference proteome</keyword>
<evidence type="ECO:0000313" key="13">
    <source>
        <dbReference type="EMBL" id="ETO91206.1"/>
    </source>
</evidence>
<feature type="domain" description="GMPS ATP-PPase" evidence="12">
    <location>
        <begin position="199"/>
        <end position="384"/>
    </location>
</feature>
<keyword evidence="8 11" id="KW-0658">Purine biosynthesis</keyword>
<evidence type="ECO:0000256" key="1">
    <source>
        <dbReference type="ARBA" id="ARBA00002332"/>
    </source>
</evidence>
<dbReference type="EMBL" id="AXCJ01000008">
    <property type="protein sequence ID" value="ETO91206.1"/>
    <property type="molecule type" value="Genomic_DNA"/>
</dbReference>
<gene>
    <name evidence="13" type="primary">guaA</name>
    <name evidence="13" type="ORF">P857_696</name>
</gene>
<evidence type="ECO:0000256" key="8">
    <source>
        <dbReference type="ARBA" id="ARBA00022755"/>
    </source>
</evidence>
<comment type="function">
    <text evidence="1">Catalyzes the synthesis of GMP from XMP.</text>
</comment>
<dbReference type="InterPro" id="IPR017926">
    <property type="entry name" value="GATASE"/>
</dbReference>
<dbReference type="Pfam" id="PF02540">
    <property type="entry name" value="NAD_synthase"/>
    <property type="match status" value="1"/>
</dbReference>
<dbReference type="PROSITE" id="PS51273">
    <property type="entry name" value="GATASE_TYPE_1"/>
    <property type="match status" value="1"/>
</dbReference>
<dbReference type="CDD" id="cd01997">
    <property type="entry name" value="GMP_synthase_C"/>
    <property type="match status" value="1"/>
</dbReference>
<dbReference type="PATRIC" id="fig|1401685.3.peg.833"/>
<dbReference type="PANTHER" id="PTHR11922:SF2">
    <property type="entry name" value="GMP SYNTHASE [GLUTAMINE-HYDROLYZING]"/>
    <property type="match status" value="1"/>
</dbReference>
<dbReference type="SUPFAM" id="SSF54810">
    <property type="entry name" value="GMP synthetase C-terminal dimerisation domain"/>
    <property type="match status" value="1"/>
</dbReference>
<name>W2UYN4_9RICK</name>
<dbReference type="GO" id="GO:0005829">
    <property type="term" value="C:cytosol"/>
    <property type="evidence" value="ECO:0007669"/>
    <property type="project" value="TreeGrafter"/>
</dbReference>
<dbReference type="Gene3D" id="3.40.50.880">
    <property type="match status" value="1"/>
</dbReference>
<comment type="pathway">
    <text evidence="2">Purine metabolism; GMP biosynthesis; GMP from XMP (L-Gln route): step 1/1.</text>
</comment>
<reference evidence="13 14" key="1">
    <citation type="journal article" date="2013" name="PLoS ONE">
        <title>Bacterial endosymbiosis in a chordate host: long-term co-evolution and conservation of secondary metabolism.</title>
        <authorList>
            <person name="Kwan J.C."/>
            <person name="Schmidt E.W."/>
        </authorList>
    </citation>
    <scope>NUCLEOTIDE SEQUENCE [LARGE SCALE GENOMIC DNA]</scope>
    <source>
        <strain evidence="14">L6</strain>
    </source>
</reference>
<dbReference type="InterPro" id="IPR029062">
    <property type="entry name" value="Class_I_gatase-like"/>
</dbReference>
<keyword evidence="6 11" id="KW-0547">Nucleotide-binding</keyword>
<proteinExistence type="predicted"/>
<evidence type="ECO:0000256" key="11">
    <source>
        <dbReference type="PROSITE-ProRule" id="PRU00886"/>
    </source>
</evidence>
<dbReference type="AlphaFoldDB" id="W2UYN4"/>
<comment type="caution">
    <text evidence="13">The sequence shown here is derived from an EMBL/GenBank/DDBJ whole genome shotgun (WGS) entry which is preliminary data.</text>
</comment>
<dbReference type="InterPro" id="IPR001674">
    <property type="entry name" value="GMP_synth_C"/>
</dbReference>
<dbReference type="NCBIfam" id="NF000848">
    <property type="entry name" value="PRK00074.1"/>
    <property type="match status" value="1"/>
</dbReference>
<dbReference type="Pfam" id="PF00117">
    <property type="entry name" value="GATase"/>
    <property type="match status" value="1"/>
</dbReference>
<dbReference type="SUPFAM" id="SSF52317">
    <property type="entry name" value="Class I glutamine amidotransferase-like"/>
    <property type="match status" value="1"/>
</dbReference>
<evidence type="ECO:0000256" key="4">
    <source>
        <dbReference type="ARBA" id="ARBA00021562"/>
    </source>
</evidence>
<dbReference type="InterPro" id="IPR014729">
    <property type="entry name" value="Rossmann-like_a/b/a_fold"/>
</dbReference>